<dbReference type="Proteomes" id="UP000765509">
    <property type="component" value="Unassembled WGS sequence"/>
</dbReference>
<proteinExistence type="predicted"/>
<reference evidence="2" key="1">
    <citation type="submission" date="2021-03" db="EMBL/GenBank/DDBJ databases">
        <title>Draft genome sequence of rust myrtle Austropuccinia psidii MF-1, a brazilian biotype.</title>
        <authorList>
            <person name="Quecine M.C."/>
            <person name="Pachon D.M.R."/>
            <person name="Bonatelli M.L."/>
            <person name="Correr F.H."/>
            <person name="Franceschini L.M."/>
            <person name="Leite T.F."/>
            <person name="Margarido G.R.A."/>
            <person name="Almeida C.A."/>
            <person name="Ferrarezi J.A."/>
            <person name="Labate C.A."/>
        </authorList>
    </citation>
    <scope>NUCLEOTIDE SEQUENCE</scope>
    <source>
        <strain evidence="2">MF-1</strain>
    </source>
</reference>
<evidence type="ECO:0000256" key="1">
    <source>
        <dbReference type="SAM" id="MobiDB-lite"/>
    </source>
</evidence>
<feature type="compositionally biased region" description="Basic residues" evidence="1">
    <location>
        <begin position="62"/>
        <end position="80"/>
    </location>
</feature>
<sequence length="104" mass="12016">MQRQGKKDKELVEEPKSFISIPKEGTGDDPSFGERRANRIKQLQKSSRTSQRRIQGPQNKKIGPKKNQGKGKGKANWKRPYKKGYRLPDWSLQLLKVCLKWPGL</sequence>
<feature type="region of interest" description="Disordered" evidence="1">
    <location>
        <begin position="1"/>
        <end position="80"/>
    </location>
</feature>
<feature type="compositionally biased region" description="Polar residues" evidence="1">
    <location>
        <begin position="41"/>
        <end position="53"/>
    </location>
</feature>
<gene>
    <name evidence="2" type="ORF">O181_009249</name>
</gene>
<organism evidence="2 3">
    <name type="scientific">Austropuccinia psidii MF-1</name>
    <dbReference type="NCBI Taxonomy" id="1389203"/>
    <lineage>
        <taxon>Eukaryota</taxon>
        <taxon>Fungi</taxon>
        <taxon>Dikarya</taxon>
        <taxon>Basidiomycota</taxon>
        <taxon>Pucciniomycotina</taxon>
        <taxon>Pucciniomycetes</taxon>
        <taxon>Pucciniales</taxon>
        <taxon>Sphaerophragmiaceae</taxon>
        <taxon>Austropuccinia</taxon>
    </lineage>
</organism>
<feature type="compositionally biased region" description="Basic and acidic residues" evidence="1">
    <location>
        <begin position="1"/>
        <end position="16"/>
    </location>
</feature>
<evidence type="ECO:0000313" key="2">
    <source>
        <dbReference type="EMBL" id="MBW0469534.1"/>
    </source>
</evidence>
<dbReference type="AlphaFoldDB" id="A0A9Q3BQG3"/>
<name>A0A9Q3BQG3_9BASI</name>
<comment type="caution">
    <text evidence="2">The sequence shown here is derived from an EMBL/GenBank/DDBJ whole genome shotgun (WGS) entry which is preliminary data.</text>
</comment>
<keyword evidence="3" id="KW-1185">Reference proteome</keyword>
<protein>
    <submittedName>
        <fullName evidence="2">Uncharacterized protein</fullName>
    </submittedName>
</protein>
<accession>A0A9Q3BQG3</accession>
<evidence type="ECO:0000313" key="3">
    <source>
        <dbReference type="Proteomes" id="UP000765509"/>
    </source>
</evidence>
<dbReference type="EMBL" id="AVOT02002215">
    <property type="protein sequence ID" value="MBW0469534.1"/>
    <property type="molecule type" value="Genomic_DNA"/>
</dbReference>